<feature type="domain" description="Atg29 N-terminal" evidence="9">
    <location>
        <begin position="7"/>
        <end position="59"/>
    </location>
</feature>
<dbReference type="InterPro" id="IPR039113">
    <property type="entry name" value="ATG29"/>
</dbReference>
<evidence type="ECO:0000313" key="11">
    <source>
        <dbReference type="Proteomes" id="UP000813385"/>
    </source>
</evidence>
<keyword evidence="11" id="KW-1185">Reference proteome</keyword>
<evidence type="ECO:0000256" key="4">
    <source>
        <dbReference type="ARBA" id="ARBA00022448"/>
    </source>
</evidence>
<dbReference type="PANTHER" id="PTHR40012">
    <property type="entry name" value="AUTOPHAGY-RELATED PROTEIN 29"/>
    <property type="match status" value="1"/>
</dbReference>
<proteinExistence type="inferred from homology"/>
<evidence type="ECO:0000256" key="1">
    <source>
        <dbReference type="ARBA" id="ARBA00004329"/>
    </source>
</evidence>
<dbReference type="InterPro" id="IPR039362">
    <property type="entry name" value="ATG29_sf"/>
</dbReference>
<feature type="compositionally biased region" description="Polar residues" evidence="8">
    <location>
        <begin position="131"/>
        <end position="157"/>
    </location>
</feature>
<evidence type="ECO:0000256" key="7">
    <source>
        <dbReference type="ARBA" id="ARBA00060351"/>
    </source>
</evidence>
<dbReference type="GO" id="GO:0000045">
    <property type="term" value="P:autophagosome assembly"/>
    <property type="evidence" value="ECO:0007669"/>
    <property type="project" value="InterPro"/>
</dbReference>
<feature type="compositionally biased region" description="Basic and acidic residues" evidence="8">
    <location>
        <begin position="281"/>
        <end position="292"/>
    </location>
</feature>
<feature type="compositionally biased region" description="Polar residues" evidence="8">
    <location>
        <begin position="248"/>
        <end position="267"/>
    </location>
</feature>
<evidence type="ECO:0000256" key="6">
    <source>
        <dbReference type="ARBA" id="ARBA00023006"/>
    </source>
</evidence>
<feature type="compositionally biased region" description="Acidic residues" evidence="8">
    <location>
        <begin position="233"/>
        <end position="242"/>
    </location>
</feature>
<reference evidence="10" key="1">
    <citation type="journal article" date="2021" name="Nat. Commun.">
        <title>Genetic determinants of endophytism in the Arabidopsis root mycobiome.</title>
        <authorList>
            <person name="Mesny F."/>
            <person name="Miyauchi S."/>
            <person name="Thiergart T."/>
            <person name="Pickel B."/>
            <person name="Atanasova L."/>
            <person name="Karlsson M."/>
            <person name="Huettel B."/>
            <person name="Barry K.W."/>
            <person name="Haridas S."/>
            <person name="Chen C."/>
            <person name="Bauer D."/>
            <person name="Andreopoulos W."/>
            <person name="Pangilinan J."/>
            <person name="LaButti K."/>
            <person name="Riley R."/>
            <person name="Lipzen A."/>
            <person name="Clum A."/>
            <person name="Drula E."/>
            <person name="Henrissat B."/>
            <person name="Kohler A."/>
            <person name="Grigoriev I.V."/>
            <person name="Martin F.M."/>
            <person name="Hacquard S."/>
        </authorList>
    </citation>
    <scope>NUCLEOTIDE SEQUENCE</scope>
    <source>
        <strain evidence="10">MPI-CAGE-AT-0016</strain>
    </source>
</reference>
<dbReference type="FunFam" id="1.10.10.2570:FF:000001">
    <property type="entry name" value="Autophagy-related protein 29"/>
    <property type="match status" value="1"/>
</dbReference>
<feature type="compositionally biased region" description="Polar residues" evidence="8">
    <location>
        <begin position="342"/>
        <end position="362"/>
    </location>
</feature>
<dbReference type="PANTHER" id="PTHR40012:SF1">
    <property type="entry name" value="AUTOPHAGY-RELATED PROTEIN 29"/>
    <property type="match status" value="1"/>
</dbReference>
<evidence type="ECO:0000259" key="9">
    <source>
        <dbReference type="Pfam" id="PF18388"/>
    </source>
</evidence>
<evidence type="ECO:0000313" key="10">
    <source>
        <dbReference type="EMBL" id="KAH7362273.1"/>
    </source>
</evidence>
<protein>
    <recommendedName>
        <fullName evidence="3">Autophagy-related protein 29</fullName>
    </recommendedName>
</protein>
<gene>
    <name evidence="10" type="ORF">B0T11DRAFT_280535</name>
</gene>
<feature type="compositionally biased region" description="Low complexity" evidence="8">
    <location>
        <begin position="293"/>
        <end position="310"/>
    </location>
</feature>
<evidence type="ECO:0000256" key="8">
    <source>
        <dbReference type="SAM" id="MobiDB-lite"/>
    </source>
</evidence>
<keyword evidence="4" id="KW-0813">Transport</keyword>
<feature type="region of interest" description="Disordered" evidence="8">
    <location>
        <begin position="85"/>
        <end position="396"/>
    </location>
</feature>
<dbReference type="GO" id="GO:0000407">
    <property type="term" value="C:phagophore assembly site"/>
    <property type="evidence" value="ECO:0007669"/>
    <property type="project" value="UniProtKB-SubCell"/>
</dbReference>
<keyword evidence="5" id="KW-0653">Protein transport</keyword>
<comment type="similarity">
    <text evidence="2">Belongs to the ATG29 family.</text>
</comment>
<dbReference type="InterPro" id="IPR040666">
    <property type="entry name" value="Atg29_N"/>
</dbReference>
<evidence type="ECO:0000256" key="3">
    <source>
        <dbReference type="ARBA" id="ARBA00013784"/>
    </source>
</evidence>
<evidence type="ECO:0000256" key="2">
    <source>
        <dbReference type="ARBA" id="ARBA00010082"/>
    </source>
</evidence>
<dbReference type="AlphaFoldDB" id="A0A8K0TKY7"/>
<name>A0A8K0TKY7_9PEZI</name>
<dbReference type="Proteomes" id="UP000813385">
    <property type="component" value="Unassembled WGS sequence"/>
</dbReference>
<dbReference type="GO" id="GO:0015031">
    <property type="term" value="P:protein transport"/>
    <property type="evidence" value="ECO:0007669"/>
    <property type="project" value="UniProtKB-KW"/>
</dbReference>
<dbReference type="Pfam" id="PF18388">
    <property type="entry name" value="ATG29_N"/>
    <property type="match status" value="1"/>
</dbReference>
<dbReference type="EMBL" id="JAGPXD010000003">
    <property type="protein sequence ID" value="KAH7362273.1"/>
    <property type="molecule type" value="Genomic_DNA"/>
</dbReference>
<dbReference type="OrthoDB" id="21072at2759"/>
<evidence type="ECO:0000256" key="5">
    <source>
        <dbReference type="ARBA" id="ARBA00022927"/>
    </source>
</evidence>
<sequence>MMAEPKFTVYIRLPIPRGDFVDPPPITWDFSKDDELWGIISGAAKTEIDWNELALRFNVTVSFLLQQVAYLTERHHAQLRAQVRKATAAAKGAPSPVPGAEPSMGHGRTASALSIRRDSPLPGSAGPPTPINTSLRPNISRTASSGTAVNVAGSSSPRPGKGSLREGANARRRLSSLPIETTPRSPELASPTREESDSYDSSDSESLPAQSRIIRRPPRFQSQRLPADGPGDLGDDEEETDTEPAFAQRQSNSTGAGSAQSDLTSTLRGEAKSGSRRGGPKGKDKAVHRSETSDSSVPSSPAFASRPSGPSSGGDKRPHGPLSPRRTTELSGKSPRREGSDGTPSMGSSFSDLDDASVTQSALEEALASKMQDGAGSRFSISQAFRSRYIPKGNQR</sequence>
<comment type="subcellular location">
    <subcellularLocation>
        <location evidence="1">Preautophagosomal structure</location>
    </subcellularLocation>
</comment>
<accession>A0A8K0TKY7</accession>
<organism evidence="10 11">
    <name type="scientific">Plectosphaerella cucumerina</name>
    <dbReference type="NCBI Taxonomy" id="40658"/>
    <lineage>
        <taxon>Eukaryota</taxon>
        <taxon>Fungi</taxon>
        <taxon>Dikarya</taxon>
        <taxon>Ascomycota</taxon>
        <taxon>Pezizomycotina</taxon>
        <taxon>Sordariomycetes</taxon>
        <taxon>Hypocreomycetidae</taxon>
        <taxon>Glomerellales</taxon>
        <taxon>Plectosphaerellaceae</taxon>
        <taxon>Plectosphaerella</taxon>
    </lineage>
</organism>
<dbReference type="Gene3D" id="1.10.10.2570">
    <property type="match status" value="1"/>
</dbReference>
<keyword evidence="6" id="KW-0072">Autophagy</keyword>
<comment type="function">
    <text evidence="7">Plays a role in autophagy. Functions at the preautophagosomal structure (PAS) in order to form normal autophagosomes under starvation conditions. Also plays a role in mitophagy and regulation of filamentous growth.</text>
</comment>
<comment type="caution">
    <text evidence="10">The sequence shown here is derived from an EMBL/GenBank/DDBJ whole genome shotgun (WGS) entry which is preliminary data.</text>
</comment>